<comment type="function">
    <text evidence="2">Plays an important role in DNA replication, recombination and repair. Binds to ssDNA and to an array of partner proteins to recruit them to their sites of action during DNA metabolism.</text>
</comment>
<reference evidence="5" key="1">
    <citation type="submission" date="2020-12" db="EMBL/GenBank/DDBJ databases">
        <title>Geomonas sp. Red875, isolated from river sediment.</title>
        <authorList>
            <person name="Xu Z."/>
            <person name="Zhang Z."/>
            <person name="Masuda Y."/>
            <person name="Itoh H."/>
            <person name="Senoo K."/>
        </authorList>
    </citation>
    <scope>NUCLEOTIDE SEQUENCE</scope>
    <source>
        <strain evidence="5">Red875</strain>
    </source>
</reference>
<dbReference type="EMBL" id="JAEMHM010000010">
    <property type="protein sequence ID" value="MBJ6725742.1"/>
    <property type="molecule type" value="Genomic_DNA"/>
</dbReference>
<keyword evidence="6" id="KW-1185">Reference proteome</keyword>
<keyword evidence="2" id="KW-0235">DNA replication</keyword>
<gene>
    <name evidence="5" type="ORF">JFN93_13560</name>
</gene>
<feature type="short sequence motif" description="Important for interaction with partner proteins" evidence="2">
    <location>
        <begin position="148"/>
        <end position="153"/>
    </location>
</feature>
<dbReference type="NCBIfam" id="TIGR00621">
    <property type="entry name" value="ssb"/>
    <property type="match status" value="1"/>
</dbReference>
<proteinExistence type="inferred from homology"/>
<dbReference type="CDD" id="cd04496">
    <property type="entry name" value="SSB_OBF"/>
    <property type="match status" value="1"/>
</dbReference>
<accession>A0A8J7M0L0</accession>
<dbReference type="Pfam" id="PF00436">
    <property type="entry name" value="SSB"/>
    <property type="match status" value="1"/>
</dbReference>
<comment type="caution">
    <text evidence="2">Lacks conserved residue(s) required for the propagation of feature annotation.</text>
</comment>
<protein>
    <recommendedName>
        <fullName evidence="2 3">Single-stranded DNA-binding protein</fullName>
        <shortName evidence="2">SSB</shortName>
    </recommendedName>
</protein>
<comment type="subunit">
    <text evidence="2">Homotetramer.</text>
</comment>
<name>A0A8J7M0L0_9BACT</name>
<evidence type="ECO:0000313" key="6">
    <source>
        <dbReference type="Proteomes" id="UP000636888"/>
    </source>
</evidence>
<dbReference type="AlphaFoldDB" id="A0A8J7M0L0"/>
<feature type="compositionally biased region" description="Gly residues" evidence="4">
    <location>
        <begin position="110"/>
        <end position="122"/>
    </location>
</feature>
<dbReference type="HAMAP" id="MF_00984">
    <property type="entry name" value="SSB"/>
    <property type="match status" value="1"/>
</dbReference>
<comment type="caution">
    <text evidence="5">The sequence shown here is derived from an EMBL/GenBank/DDBJ whole genome shotgun (WGS) entry which is preliminary data.</text>
</comment>
<keyword evidence="2" id="KW-0234">DNA repair</keyword>
<organism evidence="5 6">
    <name type="scientific">Geomesophilobacter sediminis</name>
    <dbReference type="NCBI Taxonomy" id="2798584"/>
    <lineage>
        <taxon>Bacteria</taxon>
        <taxon>Pseudomonadati</taxon>
        <taxon>Thermodesulfobacteriota</taxon>
        <taxon>Desulfuromonadia</taxon>
        <taxon>Geobacterales</taxon>
        <taxon>Geobacteraceae</taxon>
        <taxon>Geomesophilobacter</taxon>
    </lineage>
</organism>
<dbReference type="PANTHER" id="PTHR10302">
    <property type="entry name" value="SINGLE-STRANDED DNA-BINDING PROTEIN"/>
    <property type="match status" value="1"/>
</dbReference>
<evidence type="ECO:0000256" key="2">
    <source>
        <dbReference type="HAMAP-Rule" id="MF_00984"/>
    </source>
</evidence>
<keyword evidence="1 2" id="KW-0238">DNA-binding</keyword>
<dbReference type="InterPro" id="IPR000424">
    <property type="entry name" value="Primosome_PriB/ssb"/>
</dbReference>
<dbReference type="GO" id="GO:0006310">
    <property type="term" value="P:DNA recombination"/>
    <property type="evidence" value="ECO:0007669"/>
    <property type="project" value="UniProtKB-UniRule"/>
</dbReference>
<dbReference type="PANTHER" id="PTHR10302:SF27">
    <property type="entry name" value="SINGLE-STRANDED DNA-BINDING PROTEIN"/>
    <property type="match status" value="1"/>
</dbReference>
<feature type="region of interest" description="Disordered" evidence="4">
    <location>
        <begin position="101"/>
        <end position="153"/>
    </location>
</feature>
<dbReference type="GO" id="GO:0006260">
    <property type="term" value="P:DNA replication"/>
    <property type="evidence" value="ECO:0007669"/>
    <property type="project" value="UniProtKB-UniRule"/>
</dbReference>
<dbReference type="SUPFAM" id="SSF50249">
    <property type="entry name" value="Nucleic acid-binding proteins"/>
    <property type="match status" value="1"/>
</dbReference>
<sequence>MASLNKVMLIGNLGKDPEVRYTAGGTAVASFSVATSEKFKNKNGEWEEKTEWHNVTLWARLAEIAGEYLSKGKTVYIEGRLQTRKWQDKDGKDRYTTEIVGEKMQMLSGKGEGGQGGGGGGRPAARPSSQGQGYGGAPQYEEPTFNPDDEIPF</sequence>
<dbReference type="Proteomes" id="UP000636888">
    <property type="component" value="Unassembled WGS sequence"/>
</dbReference>
<evidence type="ECO:0000256" key="4">
    <source>
        <dbReference type="SAM" id="MobiDB-lite"/>
    </source>
</evidence>
<evidence type="ECO:0000256" key="1">
    <source>
        <dbReference type="ARBA" id="ARBA00023125"/>
    </source>
</evidence>
<evidence type="ECO:0000313" key="5">
    <source>
        <dbReference type="EMBL" id="MBJ6725742.1"/>
    </source>
</evidence>
<keyword evidence="2" id="KW-0227">DNA damage</keyword>
<dbReference type="GO" id="GO:0006281">
    <property type="term" value="P:DNA repair"/>
    <property type="evidence" value="ECO:0007669"/>
    <property type="project" value="UniProtKB-UniRule"/>
</dbReference>
<dbReference type="GO" id="GO:0003697">
    <property type="term" value="F:single-stranded DNA binding"/>
    <property type="evidence" value="ECO:0007669"/>
    <property type="project" value="UniProtKB-UniRule"/>
</dbReference>
<dbReference type="Gene3D" id="2.40.50.140">
    <property type="entry name" value="Nucleic acid-binding proteins"/>
    <property type="match status" value="1"/>
</dbReference>
<dbReference type="InterPro" id="IPR012340">
    <property type="entry name" value="NA-bd_OB-fold"/>
</dbReference>
<dbReference type="PIRSF" id="PIRSF002070">
    <property type="entry name" value="SSB"/>
    <property type="match status" value="1"/>
</dbReference>
<dbReference type="PROSITE" id="PS50935">
    <property type="entry name" value="SSB"/>
    <property type="match status" value="1"/>
</dbReference>
<dbReference type="InterPro" id="IPR011344">
    <property type="entry name" value="ssDNA-bd"/>
</dbReference>
<dbReference type="RefSeq" id="WP_199384632.1">
    <property type="nucleotide sequence ID" value="NZ_JAEMHM010000010.1"/>
</dbReference>
<dbReference type="GO" id="GO:0009295">
    <property type="term" value="C:nucleoid"/>
    <property type="evidence" value="ECO:0007669"/>
    <property type="project" value="TreeGrafter"/>
</dbReference>
<keyword evidence="2" id="KW-0233">DNA recombination</keyword>
<evidence type="ECO:0000256" key="3">
    <source>
        <dbReference type="PIRNR" id="PIRNR002070"/>
    </source>
</evidence>